<name>A0A3P7PXE4_DIBLA</name>
<dbReference type="EMBL" id="UYRU01074222">
    <property type="protein sequence ID" value="VDN24382.1"/>
    <property type="molecule type" value="Genomic_DNA"/>
</dbReference>
<gene>
    <name evidence="2" type="ORF">DILT_LOCUS14421</name>
</gene>
<accession>A0A3P7PXE4</accession>
<organism evidence="2 3">
    <name type="scientific">Dibothriocephalus latus</name>
    <name type="common">Fish tapeworm</name>
    <name type="synonym">Diphyllobothrium latum</name>
    <dbReference type="NCBI Taxonomy" id="60516"/>
    <lineage>
        <taxon>Eukaryota</taxon>
        <taxon>Metazoa</taxon>
        <taxon>Spiralia</taxon>
        <taxon>Lophotrochozoa</taxon>
        <taxon>Platyhelminthes</taxon>
        <taxon>Cestoda</taxon>
        <taxon>Eucestoda</taxon>
        <taxon>Diphyllobothriidea</taxon>
        <taxon>Diphyllobothriidae</taxon>
        <taxon>Dibothriocephalus</taxon>
    </lineage>
</organism>
<protein>
    <submittedName>
        <fullName evidence="2">Uncharacterized protein</fullName>
    </submittedName>
</protein>
<dbReference type="AlphaFoldDB" id="A0A3P7PXE4"/>
<evidence type="ECO:0000313" key="3">
    <source>
        <dbReference type="Proteomes" id="UP000281553"/>
    </source>
</evidence>
<keyword evidence="3" id="KW-1185">Reference proteome</keyword>
<feature type="compositionally biased region" description="Polar residues" evidence="1">
    <location>
        <begin position="61"/>
        <end position="74"/>
    </location>
</feature>
<reference evidence="2 3" key="1">
    <citation type="submission" date="2018-11" db="EMBL/GenBank/DDBJ databases">
        <authorList>
            <consortium name="Pathogen Informatics"/>
        </authorList>
    </citation>
    <scope>NUCLEOTIDE SEQUENCE [LARGE SCALE GENOMIC DNA]</scope>
</reference>
<sequence length="99" mass="10995">MKLVDPIVEKLKSCGRKRFTEKYRILRECFERIMNGTSSDSDDQSLSPTCARNILPFGLITQRTTARPSPTPLSASGEYDDDSSSDSKVVPLVIALTKL</sequence>
<feature type="region of interest" description="Disordered" evidence="1">
    <location>
        <begin position="61"/>
        <end position="87"/>
    </location>
</feature>
<proteinExistence type="predicted"/>
<evidence type="ECO:0000313" key="2">
    <source>
        <dbReference type="EMBL" id="VDN24382.1"/>
    </source>
</evidence>
<evidence type="ECO:0000256" key="1">
    <source>
        <dbReference type="SAM" id="MobiDB-lite"/>
    </source>
</evidence>
<dbReference type="Proteomes" id="UP000281553">
    <property type="component" value="Unassembled WGS sequence"/>
</dbReference>